<evidence type="ECO:0000256" key="1">
    <source>
        <dbReference type="ARBA" id="ARBA00022679"/>
    </source>
</evidence>
<accession>A0A9D2TJ70</accession>
<evidence type="ECO:0000313" key="6">
    <source>
        <dbReference type="Proteomes" id="UP000823854"/>
    </source>
</evidence>
<dbReference type="InterPro" id="IPR016181">
    <property type="entry name" value="Acyl_CoA_acyltransferase"/>
</dbReference>
<dbReference type="Proteomes" id="UP000823854">
    <property type="component" value="Unassembled WGS sequence"/>
</dbReference>
<evidence type="ECO:0000256" key="2">
    <source>
        <dbReference type="ARBA" id="ARBA00023315"/>
    </source>
</evidence>
<dbReference type="PROSITE" id="PS51186">
    <property type="entry name" value="GNAT"/>
    <property type="match status" value="1"/>
</dbReference>
<evidence type="ECO:0000259" key="4">
    <source>
        <dbReference type="PROSITE" id="PS51186"/>
    </source>
</evidence>
<reference evidence="5" key="1">
    <citation type="journal article" date="2021" name="PeerJ">
        <title>Extensive microbial diversity within the chicken gut microbiome revealed by metagenomics and culture.</title>
        <authorList>
            <person name="Gilroy R."/>
            <person name="Ravi A."/>
            <person name="Getino M."/>
            <person name="Pursley I."/>
            <person name="Horton D.L."/>
            <person name="Alikhan N.F."/>
            <person name="Baker D."/>
            <person name="Gharbi K."/>
            <person name="Hall N."/>
            <person name="Watson M."/>
            <person name="Adriaenssens E.M."/>
            <person name="Foster-Nyarko E."/>
            <person name="Jarju S."/>
            <person name="Secka A."/>
            <person name="Antonio M."/>
            <person name="Oren A."/>
            <person name="Chaudhuri R.R."/>
            <person name="La Ragione R."/>
            <person name="Hildebrand F."/>
            <person name="Pallen M.J."/>
        </authorList>
    </citation>
    <scope>NUCLEOTIDE SEQUENCE</scope>
    <source>
        <strain evidence="5">CHK130-7132</strain>
    </source>
</reference>
<feature type="region of interest" description="Disordered" evidence="3">
    <location>
        <begin position="1"/>
        <end position="28"/>
    </location>
</feature>
<organism evidence="5 6">
    <name type="scientific">Candidatus Brachybacterium intestinipullorum</name>
    <dbReference type="NCBI Taxonomy" id="2838512"/>
    <lineage>
        <taxon>Bacteria</taxon>
        <taxon>Bacillati</taxon>
        <taxon>Actinomycetota</taxon>
        <taxon>Actinomycetes</taxon>
        <taxon>Micrococcales</taxon>
        <taxon>Dermabacteraceae</taxon>
        <taxon>Brachybacterium</taxon>
    </lineage>
</organism>
<dbReference type="EC" id="2.3.1.-" evidence="5"/>
<dbReference type="Gene3D" id="3.40.630.30">
    <property type="match status" value="1"/>
</dbReference>
<comment type="caution">
    <text evidence="5">The sequence shown here is derived from an EMBL/GenBank/DDBJ whole genome shotgun (WGS) entry which is preliminary data.</text>
</comment>
<evidence type="ECO:0000313" key="5">
    <source>
        <dbReference type="EMBL" id="HJC71066.1"/>
    </source>
</evidence>
<dbReference type="PANTHER" id="PTHR43800">
    <property type="entry name" value="PEPTIDYL-LYSINE N-ACETYLTRANSFERASE YJAB"/>
    <property type="match status" value="1"/>
</dbReference>
<reference evidence="5" key="2">
    <citation type="submission" date="2021-04" db="EMBL/GenBank/DDBJ databases">
        <authorList>
            <person name="Gilroy R."/>
        </authorList>
    </citation>
    <scope>NUCLEOTIDE SEQUENCE</scope>
    <source>
        <strain evidence="5">CHK130-7132</strain>
    </source>
</reference>
<dbReference type="EMBL" id="DWWC01000330">
    <property type="protein sequence ID" value="HJC71066.1"/>
    <property type="molecule type" value="Genomic_DNA"/>
</dbReference>
<feature type="compositionally biased region" description="Polar residues" evidence="3">
    <location>
        <begin position="17"/>
        <end position="26"/>
    </location>
</feature>
<sequence>MPSRGDPTAPDAGIRPSDTSALSIRSSVGAGDHPALAAIWRRAVDATHDFLTQADRDEIEAKQQTGCFPAVELSVAEREGRPVGFSGVLDGTLEMLFVEPTQRGSGIGTALLAHAVDAPS</sequence>
<protein>
    <submittedName>
        <fullName evidence="5">GNAT family N-acetyltransferase</fullName>
        <ecNumber evidence="5">2.3.1.-</ecNumber>
    </submittedName>
</protein>
<gene>
    <name evidence="5" type="ORF">H9932_15510</name>
</gene>
<dbReference type="AlphaFoldDB" id="A0A9D2TJ70"/>
<name>A0A9D2TJ70_9MICO</name>
<feature type="domain" description="N-acetyltransferase" evidence="4">
    <location>
        <begin position="22"/>
        <end position="120"/>
    </location>
</feature>
<keyword evidence="1 5" id="KW-0808">Transferase</keyword>
<dbReference type="PANTHER" id="PTHR43800:SF1">
    <property type="entry name" value="PEPTIDYL-LYSINE N-ACETYLTRANSFERASE YJAB"/>
    <property type="match status" value="1"/>
</dbReference>
<dbReference type="GO" id="GO:0016747">
    <property type="term" value="F:acyltransferase activity, transferring groups other than amino-acyl groups"/>
    <property type="evidence" value="ECO:0007669"/>
    <property type="project" value="InterPro"/>
</dbReference>
<dbReference type="InterPro" id="IPR000182">
    <property type="entry name" value="GNAT_dom"/>
</dbReference>
<dbReference type="SUPFAM" id="SSF55729">
    <property type="entry name" value="Acyl-CoA N-acyltransferases (Nat)"/>
    <property type="match status" value="1"/>
</dbReference>
<evidence type="ECO:0000256" key="3">
    <source>
        <dbReference type="SAM" id="MobiDB-lite"/>
    </source>
</evidence>
<dbReference type="CDD" id="cd04301">
    <property type="entry name" value="NAT_SF"/>
    <property type="match status" value="1"/>
</dbReference>
<keyword evidence="2 5" id="KW-0012">Acyltransferase</keyword>
<proteinExistence type="predicted"/>
<dbReference type="Pfam" id="PF13508">
    <property type="entry name" value="Acetyltransf_7"/>
    <property type="match status" value="1"/>
</dbReference>